<reference evidence="1" key="1">
    <citation type="submission" date="2022-10" db="EMBL/GenBank/DDBJ databases">
        <title>Culturing micro-colonial fungi from biological soil crusts in the Mojave desert and describing Neophaeococcomyces mojavensis, and introducing the new genera and species Taxawa tesnikishii.</title>
        <authorList>
            <person name="Kurbessoian T."/>
            <person name="Stajich J.E."/>
        </authorList>
    </citation>
    <scope>NUCLEOTIDE SEQUENCE</scope>
    <source>
        <strain evidence="1">JES_115</strain>
    </source>
</reference>
<proteinExistence type="predicted"/>
<name>A0ACC2ZFG7_9PEZI</name>
<keyword evidence="2" id="KW-1185">Reference proteome</keyword>
<dbReference type="Proteomes" id="UP001172680">
    <property type="component" value="Unassembled WGS sequence"/>
</dbReference>
<gene>
    <name evidence="1" type="ORF">H2199_002579</name>
</gene>
<comment type="caution">
    <text evidence="1">The sequence shown here is derived from an EMBL/GenBank/DDBJ whole genome shotgun (WGS) entry which is preliminary data.</text>
</comment>
<evidence type="ECO:0000313" key="1">
    <source>
        <dbReference type="EMBL" id="KAJ9646530.1"/>
    </source>
</evidence>
<protein>
    <submittedName>
        <fullName evidence="1">Uncharacterized protein</fullName>
    </submittedName>
</protein>
<organism evidence="1 2">
    <name type="scientific">Coniosporium tulheliwenetii</name>
    <dbReference type="NCBI Taxonomy" id="3383036"/>
    <lineage>
        <taxon>Eukaryota</taxon>
        <taxon>Fungi</taxon>
        <taxon>Dikarya</taxon>
        <taxon>Ascomycota</taxon>
        <taxon>Pezizomycotina</taxon>
        <taxon>Dothideomycetes</taxon>
        <taxon>Dothideomycetes incertae sedis</taxon>
        <taxon>Coniosporium</taxon>
    </lineage>
</organism>
<dbReference type="EMBL" id="JAPDRP010000006">
    <property type="protein sequence ID" value="KAJ9646530.1"/>
    <property type="molecule type" value="Genomic_DNA"/>
</dbReference>
<sequence>MAPARSVRESTTISESQPEAEADAESQSSDEEVSRSTNGFCRKCNSNIGEFYNGWIKITKTYYLPALVGSYSVPGLQLAPKAKVALIGSEFEGCTLQALNCRFCTENTTLGILCTQAPEEKAFFEGREFFKLPRIELRSEASGKVVQEILEPARPEYQLKSSRSTTAEMDIDGHPRPLEPVNQLAKSRGSFHQPNPPANPIPNFSPQPPPSTAPTESTHTLQNSASAEPQNNPSASTGEASARPSEHTIRLRSPIGQVTNNFRHYVPEDQLRLDPVARLQTEVSQNAAALASQQQHVAGWEEAFGRLQMEMGGLAALVETMRRELLARPIAQIAPPPPPPPPPPPVKVDETLEVFSATLSNVAAKVTEVDALKMQLEIMKRKIQRIEEGSVGPGSAAASFNSPREPSFHDGHADATSQIGSPKRPKLAPLEPQLRTSRPQSYDTAAGSPIVYSTMETTESGSRYVPTSSDARQDSNSTAPISTTFIPYDSTATTADRNPDDSWRPTPERAPQGPSPKRGPWRPTRRSTAPELAPDLGTPEWEKPDWTGSQIVNGYYQPHTPGGSRRGGPVRRGSGGARHPETPARPSSSSGPPSSSAAPGNPYSHTKRTRTKPVRNAEGILIRKDGRPDMRSQSSAANLRKVHARKEAEKAAEFGQSQSQHQHPHHHTPTSALANAPVLSRDGLETPSPGSSAEPREMSTQERHAEILSKIFPRGIESKGGAYDAASFFPGSSPVRRGAKAKTERVKFREEAVGAAREGERAGKEDGEGDDMEGEGQGEMSPASSLTVSESGSGPGSPADGDVTMGEPERDTQQGQGTQLPGFGREE</sequence>
<evidence type="ECO:0000313" key="2">
    <source>
        <dbReference type="Proteomes" id="UP001172680"/>
    </source>
</evidence>
<accession>A0ACC2ZFG7</accession>